<name>A0A5C5ZGI5_9BACT</name>
<reference evidence="1 2" key="1">
    <citation type="submission" date="2019-02" db="EMBL/GenBank/DDBJ databases">
        <title>Deep-cultivation of Planctomycetes and their phenomic and genomic characterization uncovers novel biology.</title>
        <authorList>
            <person name="Wiegand S."/>
            <person name="Jogler M."/>
            <person name="Boedeker C."/>
            <person name="Pinto D."/>
            <person name="Vollmers J."/>
            <person name="Rivas-Marin E."/>
            <person name="Kohn T."/>
            <person name="Peeters S.H."/>
            <person name="Heuer A."/>
            <person name="Rast P."/>
            <person name="Oberbeckmann S."/>
            <person name="Bunk B."/>
            <person name="Jeske O."/>
            <person name="Meyerdierks A."/>
            <person name="Storesund J.E."/>
            <person name="Kallscheuer N."/>
            <person name="Luecker S."/>
            <person name="Lage O.M."/>
            <person name="Pohl T."/>
            <person name="Merkel B.J."/>
            <person name="Hornburger P."/>
            <person name="Mueller R.-W."/>
            <person name="Bruemmer F."/>
            <person name="Labrenz M."/>
            <person name="Spormann A.M."/>
            <person name="Op Den Camp H."/>
            <person name="Overmann J."/>
            <person name="Amann R."/>
            <person name="Jetten M.S.M."/>
            <person name="Mascher T."/>
            <person name="Medema M.H."/>
            <person name="Devos D.P."/>
            <person name="Kaster A.-K."/>
            <person name="Ovreas L."/>
            <person name="Rohde M."/>
            <person name="Galperin M.Y."/>
            <person name="Jogler C."/>
        </authorList>
    </citation>
    <scope>NUCLEOTIDE SEQUENCE [LARGE SCALE GENOMIC DNA]</scope>
    <source>
        <strain evidence="1 2">Pla100</strain>
    </source>
</reference>
<keyword evidence="2" id="KW-1185">Reference proteome</keyword>
<dbReference type="EMBL" id="SJPM01000033">
    <property type="protein sequence ID" value="TWT86434.1"/>
    <property type="molecule type" value="Genomic_DNA"/>
</dbReference>
<comment type="caution">
    <text evidence="1">The sequence shown here is derived from an EMBL/GenBank/DDBJ whole genome shotgun (WGS) entry which is preliminary data.</text>
</comment>
<evidence type="ECO:0000313" key="1">
    <source>
        <dbReference type="EMBL" id="TWT86434.1"/>
    </source>
</evidence>
<organism evidence="1 2">
    <name type="scientific">Neorhodopirellula pilleata</name>
    <dbReference type="NCBI Taxonomy" id="2714738"/>
    <lineage>
        <taxon>Bacteria</taxon>
        <taxon>Pseudomonadati</taxon>
        <taxon>Planctomycetota</taxon>
        <taxon>Planctomycetia</taxon>
        <taxon>Pirellulales</taxon>
        <taxon>Pirellulaceae</taxon>
        <taxon>Neorhodopirellula</taxon>
    </lineage>
</organism>
<dbReference type="Proteomes" id="UP000316213">
    <property type="component" value="Unassembled WGS sequence"/>
</dbReference>
<accession>A0A5C5ZGI5</accession>
<dbReference type="AlphaFoldDB" id="A0A5C5ZGI5"/>
<sequence>MTTVTVEVDRTSATGNGQTAVTIGDEVNIVLSDRPVAVGPRDRVFGCGRTGVEITRSTKQVVARQHDVAFGTAIEIIDSSTRDDDVVATFTINVVAALTNIDRVVARTTSNRIVAAAGRDRVVARLTVDRVATVSGCDRVVARTTVNAVAAVAGHDHVITAVAKHIDAGIPVVVDDRVTLRTTVNLIDVSQVDAGKVPVERVGVGRLTNLNRIAGTVALNRIHSGQRQIERVLQHEQAVGTAEDQLIIADRSRVTIVLGRAA</sequence>
<proteinExistence type="predicted"/>
<gene>
    <name evidence="1" type="ORF">Pla100_60590</name>
</gene>
<evidence type="ECO:0000313" key="2">
    <source>
        <dbReference type="Proteomes" id="UP000316213"/>
    </source>
</evidence>
<protein>
    <submittedName>
        <fullName evidence="1">Uncharacterized protein</fullName>
    </submittedName>
</protein>